<protein>
    <recommendedName>
        <fullName evidence="5">Fimbrillin family protein</fullName>
    </recommendedName>
</protein>
<feature type="chain" id="PRO_5012260631" description="Fimbrillin family protein" evidence="2">
    <location>
        <begin position="19"/>
        <end position="615"/>
    </location>
</feature>
<organism evidence="3 4">
    <name type="scientific">Bacteroides clarus</name>
    <dbReference type="NCBI Taxonomy" id="626929"/>
    <lineage>
        <taxon>Bacteria</taxon>
        <taxon>Pseudomonadati</taxon>
        <taxon>Bacteroidota</taxon>
        <taxon>Bacteroidia</taxon>
        <taxon>Bacteroidales</taxon>
        <taxon>Bacteroidaceae</taxon>
        <taxon>Bacteroides</taxon>
    </lineage>
</organism>
<evidence type="ECO:0000256" key="1">
    <source>
        <dbReference type="SAM" id="MobiDB-lite"/>
    </source>
</evidence>
<proteinExistence type="predicted"/>
<keyword evidence="2" id="KW-0732">Signal</keyword>
<dbReference type="EMBL" id="NFKE01000006">
    <property type="protein sequence ID" value="OUP33959.1"/>
    <property type="molecule type" value="Genomic_DNA"/>
</dbReference>
<dbReference type="InterPro" id="IPR011050">
    <property type="entry name" value="Pectin_lyase_fold/virulence"/>
</dbReference>
<dbReference type="Proteomes" id="UP000196587">
    <property type="component" value="Unassembled WGS sequence"/>
</dbReference>
<comment type="caution">
    <text evidence="3">The sequence shown here is derived from an EMBL/GenBank/DDBJ whole genome shotgun (WGS) entry which is preliminary data.</text>
</comment>
<name>A0A1Y4JT46_9BACE</name>
<dbReference type="Gene3D" id="2.60.40.2630">
    <property type="match status" value="1"/>
</dbReference>
<dbReference type="InterPro" id="IPR025049">
    <property type="entry name" value="Mfa-like_1"/>
</dbReference>
<dbReference type="PROSITE" id="PS51257">
    <property type="entry name" value="PROKAR_LIPOPROTEIN"/>
    <property type="match status" value="1"/>
</dbReference>
<gene>
    <name evidence="3" type="ORF">B5F24_09315</name>
</gene>
<dbReference type="CDD" id="cd13120">
    <property type="entry name" value="BF2867_like_N"/>
    <property type="match status" value="1"/>
</dbReference>
<feature type="signal peptide" evidence="2">
    <location>
        <begin position="1"/>
        <end position="18"/>
    </location>
</feature>
<dbReference type="CDD" id="cd13121">
    <property type="entry name" value="BF2867_like_C"/>
    <property type="match status" value="1"/>
</dbReference>
<evidence type="ECO:0008006" key="5">
    <source>
        <dbReference type="Google" id="ProtNLM"/>
    </source>
</evidence>
<evidence type="ECO:0000256" key="2">
    <source>
        <dbReference type="SAM" id="SignalP"/>
    </source>
</evidence>
<dbReference type="Pfam" id="PF13149">
    <property type="entry name" value="Mfa_like_1"/>
    <property type="match status" value="1"/>
</dbReference>
<dbReference type="SUPFAM" id="SSF51126">
    <property type="entry name" value="Pectin lyase-like"/>
    <property type="match status" value="1"/>
</dbReference>
<sequence length="615" mass="66169">MKLRYLFFAAAASTLAAACSEVDELASNALGEKKLETIQSGTDRFATRVSLDSKWEQGDAIGVYMLDAETDNIRNSAMNIQYNADLQETSATTNFVAADGGIGIYDQPCYFMAYYPYSSADAGKVDAGAGIYNVDIADQSAGISAHDLMWASTGDMSTGDLLSKGLSLTFHHQLALLYVNINNDDVKVESVKVNGLNSTARFDLLKGELAIEDMPQAITLHKLSDKSFVGVMLPAGSLAQVMSVTIDANGERFQYMVPSTSKVTKFDPGYEYTFNINLKDMSGNLVSGGNGSTEGWKPGEGEDGDATETNPAIPSGYATVPVNEATDLTAVLNNASGKIALLFAADASYSFSENLVVPAEVTELMLLGDGEEQVKVAMKSIINTGLQRLALNNLKITGDKNTSLLSNAADGNLANQFAADAVIEVKKCELSGMKHLCNWNGNKEHDTDRNALASFIVDDCYMHDMMAVFEEYRSKELVLTNSTFYKMSGQAIHPHTNGTAPNPTIIVQHCTLVSLDKTPIQGTNNGCVITYENNVSALIDPSHDNLSYNTTASTGEGNYAAKNDGTDVVATGGFKNVKFNTDYQMSELMQDAANGDFTLLIDAKVGDPRWYKSVE</sequence>
<dbReference type="InterPro" id="IPR042278">
    <property type="entry name" value="Mfa-like_1_N"/>
</dbReference>
<evidence type="ECO:0000313" key="4">
    <source>
        <dbReference type="Proteomes" id="UP000196587"/>
    </source>
</evidence>
<evidence type="ECO:0000313" key="3">
    <source>
        <dbReference type="EMBL" id="OUP33959.1"/>
    </source>
</evidence>
<dbReference type="AlphaFoldDB" id="A0A1Y4JT46"/>
<dbReference type="RefSeq" id="WP_087412760.1">
    <property type="nucleotide sequence ID" value="NZ_CALIXP010000046.1"/>
</dbReference>
<reference evidence="4" key="1">
    <citation type="submission" date="2017-04" db="EMBL/GenBank/DDBJ databases">
        <title>Function of individual gut microbiota members based on whole genome sequencing of pure cultures obtained from chicken caecum.</title>
        <authorList>
            <person name="Medvecky M."/>
            <person name="Cejkova D."/>
            <person name="Polansky O."/>
            <person name="Karasova D."/>
            <person name="Kubasova T."/>
            <person name="Cizek A."/>
            <person name="Rychlik I."/>
        </authorList>
    </citation>
    <scope>NUCLEOTIDE SEQUENCE [LARGE SCALE GENOMIC DNA]</scope>
    <source>
        <strain evidence="4">An189</strain>
    </source>
</reference>
<feature type="region of interest" description="Disordered" evidence="1">
    <location>
        <begin position="287"/>
        <end position="310"/>
    </location>
</feature>
<dbReference type="Gene3D" id="2.60.40.2620">
    <property type="entry name" value="Fimbrillin-like"/>
    <property type="match status" value="1"/>
</dbReference>
<accession>A0A1Y4JT46</accession>